<evidence type="ECO:0000259" key="8">
    <source>
        <dbReference type="Pfam" id="PF02384"/>
    </source>
</evidence>
<keyword evidence="5" id="KW-0949">S-adenosyl-L-methionine</keyword>
<feature type="domain" description="DNA methylase adenine-specific" evidence="8">
    <location>
        <begin position="173"/>
        <end position="480"/>
    </location>
</feature>
<dbReference type="GO" id="GO:0003677">
    <property type="term" value="F:DNA binding"/>
    <property type="evidence" value="ECO:0007669"/>
    <property type="project" value="InterPro"/>
</dbReference>
<evidence type="ECO:0000256" key="3">
    <source>
        <dbReference type="ARBA" id="ARBA00022603"/>
    </source>
</evidence>
<dbReference type="EMBL" id="JAQMLU010000013">
    <property type="protein sequence ID" value="MDB8750490.1"/>
    <property type="molecule type" value="Genomic_DNA"/>
</dbReference>
<dbReference type="GO" id="GO:0008170">
    <property type="term" value="F:N-methyltransferase activity"/>
    <property type="evidence" value="ECO:0007669"/>
    <property type="project" value="InterPro"/>
</dbReference>
<dbReference type="InterPro" id="IPR002052">
    <property type="entry name" value="DNA_methylase_N6_adenine_CS"/>
</dbReference>
<dbReference type="Pfam" id="PF02384">
    <property type="entry name" value="N6_Mtase"/>
    <property type="match status" value="1"/>
</dbReference>
<dbReference type="InterPro" id="IPR051537">
    <property type="entry name" value="DNA_Adenine_Mtase"/>
</dbReference>
<gene>
    <name evidence="10" type="ORF">PNW00_08535</name>
</gene>
<dbReference type="PANTHER" id="PTHR42933">
    <property type="entry name" value="SLR6095 PROTEIN"/>
    <property type="match status" value="1"/>
</dbReference>
<evidence type="ECO:0000256" key="4">
    <source>
        <dbReference type="ARBA" id="ARBA00022679"/>
    </source>
</evidence>
<dbReference type="InterPro" id="IPR022749">
    <property type="entry name" value="D12N6_MeTrfase_N"/>
</dbReference>
<dbReference type="Gene3D" id="3.40.50.150">
    <property type="entry name" value="Vaccinia Virus protein VP39"/>
    <property type="match status" value="1"/>
</dbReference>
<dbReference type="GO" id="GO:0032259">
    <property type="term" value="P:methylation"/>
    <property type="evidence" value="ECO:0007669"/>
    <property type="project" value="UniProtKB-KW"/>
</dbReference>
<keyword evidence="3 10" id="KW-0489">Methyltransferase</keyword>
<evidence type="ECO:0000259" key="9">
    <source>
        <dbReference type="Pfam" id="PF12161"/>
    </source>
</evidence>
<name>A0AAW6ED67_9FIRM</name>
<comment type="similarity">
    <text evidence="1">Belongs to the N(4)/N(6)-methyltransferase family.</text>
</comment>
<dbReference type="NCBIfam" id="TIGR00497">
    <property type="entry name" value="hsdM"/>
    <property type="match status" value="1"/>
</dbReference>
<dbReference type="PROSITE" id="PS00092">
    <property type="entry name" value="N6_MTASE"/>
    <property type="match status" value="1"/>
</dbReference>
<evidence type="ECO:0000256" key="7">
    <source>
        <dbReference type="ARBA" id="ARBA00047942"/>
    </source>
</evidence>
<dbReference type="Gene3D" id="1.20.1260.30">
    <property type="match status" value="1"/>
</dbReference>
<dbReference type="GO" id="GO:0009007">
    <property type="term" value="F:site-specific DNA-methyltransferase (adenine-specific) activity"/>
    <property type="evidence" value="ECO:0007669"/>
    <property type="project" value="UniProtKB-EC"/>
</dbReference>
<protein>
    <recommendedName>
        <fullName evidence="2">site-specific DNA-methyltransferase (adenine-specific)</fullName>
        <ecNumber evidence="2">2.1.1.72</ecNumber>
    </recommendedName>
</protein>
<sequence>MAANENSKDLLSVLWAGADILRGKMDANEYKNYLLGIVFYKYLSDTFLTHVYDLLNNEKPESMAEAQAAYEEVYSTEDAEELLEDIKESYHYTIEPELTYTKLAEAASKNAFQREMLKKAFNHVEQSDPIFANLFADVDLYSTRLGSGEQKQSATVAEVVKKINEADLLNHEGDVLGDAYEYLIGQFASETGKKAGEFYTPQAVSQILTRVAIQGQEDKQGLLVYDAAMGSGSLLLNARKFSHKPDYIRYFGQELSTTTYNLARMNMFLHGVDPENQTLRNADTLDADWPTDEETDFDMVLMNPPYSAKWSAAQGFLNDSRFSDYGVLAPKSKADYAFLLHGFYHLKNTGTMAIILPHGVLFRGAAEGKIRQKLIDSGAIYAVIGLPANLFYNTSIPTTIIALKKNRDGRDILFIDASQQFVKGKKQNSMSPENIDHIIELYTARQDVEKEAHLATYEEIKANDYNLNIPRYVDTFEQEEQISLSDLASEFSDISAEMDTAATDLITQMGELTAADADTKNELADLMKVLEGIL</sequence>
<feature type="domain" description="N6 adenine-specific DNA methyltransferase N-terminal" evidence="9">
    <location>
        <begin position="12"/>
        <end position="163"/>
    </location>
</feature>
<evidence type="ECO:0000256" key="5">
    <source>
        <dbReference type="ARBA" id="ARBA00022691"/>
    </source>
</evidence>
<dbReference type="EC" id="2.1.1.72" evidence="2"/>
<comment type="caution">
    <text evidence="10">The sequence shown here is derived from an EMBL/GenBank/DDBJ whole genome shotgun (WGS) entry which is preliminary data.</text>
</comment>
<dbReference type="AlphaFoldDB" id="A0AAW6ED67"/>
<accession>A0AAW6ED67</accession>
<evidence type="ECO:0000256" key="2">
    <source>
        <dbReference type="ARBA" id="ARBA00011900"/>
    </source>
</evidence>
<keyword evidence="6" id="KW-0680">Restriction system</keyword>
<dbReference type="PANTHER" id="PTHR42933:SF1">
    <property type="entry name" value="SITE-SPECIFIC DNA-METHYLTRANSFERASE (ADENINE-SPECIFIC)"/>
    <property type="match status" value="1"/>
</dbReference>
<dbReference type="Proteomes" id="UP001213042">
    <property type="component" value="Unassembled WGS sequence"/>
</dbReference>
<evidence type="ECO:0000256" key="6">
    <source>
        <dbReference type="ARBA" id="ARBA00022747"/>
    </source>
</evidence>
<dbReference type="InterPro" id="IPR003356">
    <property type="entry name" value="DNA_methylase_A-5"/>
</dbReference>
<dbReference type="SUPFAM" id="SSF53335">
    <property type="entry name" value="S-adenosyl-L-methionine-dependent methyltransferases"/>
    <property type="match status" value="1"/>
</dbReference>
<dbReference type="PRINTS" id="PR00507">
    <property type="entry name" value="N12N6MTFRASE"/>
</dbReference>
<proteinExistence type="inferred from homology"/>
<evidence type="ECO:0000256" key="1">
    <source>
        <dbReference type="ARBA" id="ARBA00006594"/>
    </source>
</evidence>
<dbReference type="InterPro" id="IPR004546">
    <property type="entry name" value="Restrct_endonuc_T1M"/>
</dbReference>
<comment type="catalytic activity">
    <reaction evidence="7">
        <text>a 2'-deoxyadenosine in DNA + S-adenosyl-L-methionine = an N(6)-methyl-2'-deoxyadenosine in DNA + S-adenosyl-L-homocysteine + H(+)</text>
        <dbReference type="Rhea" id="RHEA:15197"/>
        <dbReference type="Rhea" id="RHEA-COMP:12418"/>
        <dbReference type="Rhea" id="RHEA-COMP:12419"/>
        <dbReference type="ChEBI" id="CHEBI:15378"/>
        <dbReference type="ChEBI" id="CHEBI:57856"/>
        <dbReference type="ChEBI" id="CHEBI:59789"/>
        <dbReference type="ChEBI" id="CHEBI:90615"/>
        <dbReference type="ChEBI" id="CHEBI:90616"/>
        <dbReference type="EC" id="2.1.1.72"/>
    </reaction>
</comment>
<dbReference type="Pfam" id="PF12161">
    <property type="entry name" value="HsdM_N"/>
    <property type="match status" value="1"/>
</dbReference>
<evidence type="ECO:0000313" key="11">
    <source>
        <dbReference type="Proteomes" id="UP001213042"/>
    </source>
</evidence>
<dbReference type="RefSeq" id="WP_009988073.1">
    <property type="nucleotide sequence ID" value="NZ_JADMWL010000013.1"/>
</dbReference>
<evidence type="ECO:0000313" key="10">
    <source>
        <dbReference type="EMBL" id="MDB8750490.1"/>
    </source>
</evidence>
<keyword evidence="4 10" id="KW-0808">Transferase</keyword>
<organism evidence="10 11">
    <name type="scientific">Ruminococcus bicirculans</name>
    <name type="common">ex Wegman et al. 2014</name>
    <dbReference type="NCBI Taxonomy" id="1160721"/>
    <lineage>
        <taxon>Bacteria</taxon>
        <taxon>Bacillati</taxon>
        <taxon>Bacillota</taxon>
        <taxon>Clostridia</taxon>
        <taxon>Eubacteriales</taxon>
        <taxon>Oscillospiraceae</taxon>
        <taxon>Ruminococcus</taxon>
    </lineage>
</organism>
<dbReference type="InterPro" id="IPR029063">
    <property type="entry name" value="SAM-dependent_MTases_sf"/>
</dbReference>
<reference evidence="10" key="1">
    <citation type="submission" date="2023-01" db="EMBL/GenBank/DDBJ databases">
        <title>Human gut microbiome strain richness.</title>
        <authorList>
            <person name="Chen-Liaw A."/>
        </authorList>
    </citation>
    <scope>NUCLEOTIDE SEQUENCE</scope>
    <source>
        <strain evidence="10">D43st1_D9_D43t1_170807</strain>
    </source>
</reference>
<dbReference type="InterPro" id="IPR038333">
    <property type="entry name" value="T1MK-like_N_sf"/>
</dbReference>
<dbReference type="GO" id="GO:0009307">
    <property type="term" value="P:DNA restriction-modification system"/>
    <property type="evidence" value="ECO:0007669"/>
    <property type="project" value="UniProtKB-KW"/>
</dbReference>